<dbReference type="RefSeq" id="WP_181267409.1">
    <property type="nucleotide sequence ID" value="NZ_VDES01000002.1"/>
</dbReference>
<keyword evidence="1" id="KW-0472">Membrane</keyword>
<sequence length="81" mass="8987">MIMSVLAQAMLAIFIAAMIVAVGAWAYGTRYWLPMWAAGFRQTEWRNVYMRRAIKGYSGFILAVGIGFAAGTIAEYWGGGW</sequence>
<feature type="transmembrane region" description="Helical" evidence="1">
    <location>
        <begin position="6"/>
        <end position="27"/>
    </location>
</feature>
<evidence type="ECO:0000313" key="2">
    <source>
        <dbReference type="EMBL" id="MBA1374686.1"/>
    </source>
</evidence>
<proteinExistence type="predicted"/>
<name>A0A7V8RE04_9SPHN</name>
<dbReference type="EMBL" id="VDES01000002">
    <property type="protein sequence ID" value="MBA1374686.1"/>
    <property type="molecule type" value="Genomic_DNA"/>
</dbReference>
<keyword evidence="1" id="KW-0812">Transmembrane</keyword>
<feature type="transmembrane region" description="Helical" evidence="1">
    <location>
        <begin position="56"/>
        <end position="77"/>
    </location>
</feature>
<gene>
    <name evidence="2" type="ORF">FG486_10065</name>
</gene>
<dbReference type="AlphaFoldDB" id="A0A7V8RE04"/>
<keyword evidence="3" id="KW-1185">Reference proteome</keyword>
<protein>
    <submittedName>
        <fullName evidence="2">Uncharacterized protein</fullName>
    </submittedName>
</protein>
<keyword evidence="1" id="KW-1133">Transmembrane helix</keyword>
<dbReference type="Proteomes" id="UP000589292">
    <property type="component" value="Unassembled WGS sequence"/>
</dbReference>
<accession>A0A7V8RE04</accession>
<reference evidence="2 3" key="1">
    <citation type="journal article" date="1994" name="Int. J. Syst. Bacteriol.">
        <title>Phylogenetic positions of novel aerobic, bacteriochlorophyll a-containing bacteria and description of Roseococcus thiosulfatophilus gen. nov., sp. nov., Erythromicrobium ramosum gen. nov., sp. nov., and Erythrobacter litoralis sp. nov.</title>
        <authorList>
            <person name="Yurkov V."/>
            <person name="Stackebrandt E."/>
            <person name="Holmes A."/>
            <person name="Fuerst J.A."/>
            <person name="Hugenholtz P."/>
            <person name="Golecki J."/>
            <person name="Gad'on N."/>
            <person name="Gorlenko V.M."/>
            <person name="Kompantseva E.I."/>
            <person name="Drews G."/>
        </authorList>
    </citation>
    <scope>NUCLEOTIDE SEQUENCE [LARGE SCALE GENOMIC DNA]</scope>
    <source>
        <strain evidence="2 3">KR-99</strain>
    </source>
</reference>
<comment type="caution">
    <text evidence="2">The sequence shown here is derived from an EMBL/GenBank/DDBJ whole genome shotgun (WGS) entry which is preliminary data.</text>
</comment>
<evidence type="ECO:0000313" key="3">
    <source>
        <dbReference type="Proteomes" id="UP000589292"/>
    </source>
</evidence>
<organism evidence="2 3">
    <name type="scientific">Sphingomonas ursincola</name>
    <dbReference type="NCBI Taxonomy" id="56361"/>
    <lineage>
        <taxon>Bacteria</taxon>
        <taxon>Pseudomonadati</taxon>
        <taxon>Pseudomonadota</taxon>
        <taxon>Alphaproteobacteria</taxon>
        <taxon>Sphingomonadales</taxon>
        <taxon>Sphingomonadaceae</taxon>
        <taxon>Sphingomonas</taxon>
    </lineage>
</organism>
<evidence type="ECO:0000256" key="1">
    <source>
        <dbReference type="SAM" id="Phobius"/>
    </source>
</evidence>